<dbReference type="EMBL" id="JBHUIO010000008">
    <property type="protein sequence ID" value="MFD2171087.1"/>
    <property type="molecule type" value="Genomic_DNA"/>
</dbReference>
<feature type="region of interest" description="Disordered" evidence="1">
    <location>
        <begin position="148"/>
        <end position="177"/>
    </location>
</feature>
<dbReference type="InterPro" id="IPR025642">
    <property type="entry name" value="DUF4342"/>
</dbReference>
<reference evidence="5" key="1">
    <citation type="journal article" date="2019" name="Int. J. Syst. Evol. Microbiol.">
        <title>The Global Catalogue of Microorganisms (GCM) 10K type strain sequencing project: providing services to taxonomists for standard genome sequencing and annotation.</title>
        <authorList>
            <consortium name="The Broad Institute Genomics Platform"/>
            <consortium name="The Broad Institute Genome Sequencing Center for Infectious Disease"/>
            <person name="Wu L."/>
            <person name="Ma J."/>
        </authorList>
    </citation>
    <scope>NUCLEOTIDE SEQUENCE [LARGE SCALE GENOMIC DNA]</scope>
    <source>
        <strain evidence="5">CGMCC 1.13574</strain>
    </source>
</reference>
<keyword evidence="2" id="KW-1133">Transmembrane helix</keyword>
<evidence type="ECO:0000313" key="4">
    <source>
        <dbReference type="EMBL" id="MFD2171087.1"/>
    </source>
</evidence>
<feature type="domain" description="DUF4342" evidence="3">
    <location>
        <begin position="53"/>
        <end position="127"/>
    </location>
</feature>
<keyword evidence="2" id="KW-0812">Transmembrane</keyword>
<keyword evidence="2" id="KW-0472">Membrane</keyword>
<proteinExistence type="predicted"/>
<dbReference type="Proteomes" id="UP001597343">
    <property type="component" value="Unassembled WGS sequence"/>
</dbReference>
<evidence type="ECO:0000313" key="5">
    <source>
        <dbReference type="Proteomes" id="UP001597343"/>
    </source>
</evidence>
<gene>
    <name evidence="4" type="ORF">ACFSOY_13990</name>
</gene>
<dbReference type="Pfam" id="PF14242">
    <property type="entry name" value="DUF4342"/>
    <property type="match status" value="1"/>
</dbReference>
<protein>
    <submittedName>
        <fullName evidence="4">DUF4342 domain-containing protein</fullName>
    </submittedName>
</protein>
<keyword evidence="5" id="KW-1185">Reference proteome</keyword>
<evidence type="ECO:0000256" key="1">
    <source>
        <dbReference type="SAM" id="MobiDB-lite"/>
    </source>
</evidence>
<evidence type="ECO:0000259" key="3">
    <source>
        <dbReference type="Pfam" id="PF14242"/>
    </source>
</evidence>
<name>A0ABW4ZYK3_9BACL</name>
<accession>A0ABW4ZYK3</accession>
<feature type="transmembrane region" description="Helical" evidence="2">
    <location>
        <begin position="92"/>
        <end position="118"/>
    </location>
</feature>
<dbReference type="RefSeq" id="WP_386047594.1">
    <property type="nucleotide sequence ID" value="NZ_JBHUIO010000008.1"/>
</dbReference>
<feature type="compositionally biased region" description="Polar residues" evidence="1">
    <location>
        <begin position="154"/>
        <end position="177"/>
    </location>
</feature>
<sequence>MADPMLEKVDILRKRFQISYREAYDVLERNDRNVVRACIELEGHACDTGLAGKMEERIQVMGSDLVGKIQEIVQTGQASSIRVMRDGRTVMAIPTAVGVVGALIFPYLAVLGTAAAVAARYEVVIDKRVGQPSGVGHRPSVVNVHHETAEPQADEQNVGVTPSVSSGKMGNLNRVQV</sequence>
<evidence type="ECO:0000256" key="2">
    <source>
        <dbReference type="SAM" id="Phobius"/>
    </source>
</evidence>
<organism evidence="4 5">
    <name type="scientific">Tumebacillus lipolyticus</name>
    <dbReference type="NCBI Taxonomy" id="1280370"/>
    <lineage>
        <taxon>Bacteria</taxon>
        <taxon>Bacillati</taxon>
        <taxon>Bacillota</taxon>
        <taxon>Bacilli</taxon>
        <taxon>Bacillales</taxon>
        <taxon>Alicyclobacillaceae</taxon>
        <taxon>Tumebacillus</taxon>
    </lineage>
</organism>
<comment type="caution">
    <text evidence="4">The sequence shown here is derived from an EMBL/GenBank/DDBJ whole genome shotgun (WGS) entry which is preliminary data.</text>
</comment>